<keyword evidence="1" id="KW-0808">Transferase</keyword>
<sequence>MAGPMIPYKYWIAKRRLEDIAIFPFVVLGRLLARLRPLDREYRVFFFFPFYHTGGAEKVHAQIAQAAGGADCIVFFTRRSQSGTFRQAFADSGCTIRDISKWTDNKFLYFLNLTWRGILSGYINRQKQRPVVFQGHSNIAYKTSRWIRKDIRQVDLVHSLNTFSKIRIPFLAFYSDTVLISRVKQAAHEELYRSMGVPETYINRMRYIGNAVALPEREAAQKPEGTFTVLFSGRPGPEKRPELFIRIAKAAVEAMPEVRFRMMGAGAADFKDPDPGPVELLGNLSDARQIQEVYWNSDVLLLTSETEGMPLVVPEAMGNGCAILATPVGDLPLHIRQETQGMLFSSVTDEDRIVEEALAYLRSLHINPELRKQIASENIAYANAHFSMAAFEASYRSLLTDRKRP</sequence>
<dbReference type="AlphaFoldDB" id="A0A4R1BJM9"/>
<dbReference type="InterPro" id="IPR050194">
    <property type="entry name" value="Glycosyltransferase_grp1"/>
</dbReference>
<dbReference type="PANTHER" id="PTHR45947:SF3">
    <property type="entry name" value="SULFOQUINOVOSYL TRANSFERASE SQD2"/>
    <property type="match status" value="1"/>
</dbReference>
<organism evidence="1 2">
    <name type="scientific">Flaviaesturariibacter flavus</name>
    <dbReference type="NCBI Taxonomy" id="2502780"/>
    <lineage>
        <taxon>Bacteria</taxon>
        <taxon>Pseudomonadati</taxon>
        <taxon>Bacteroidota</taxon>
        <taxon>Chitinophagia</taxon>
        <taxon>Chitinophagales</taxon>
        <taxon>Chitinophagaceae</taxon>
        <taxon>Flaviaestuariibacter</taxon>
    </lineage>
</organism>
<dbReference type="CDD" id="cd03801">
    <property type="entry name" value="GT4_PimA-like"/>
    <property type="match status" value="1"/>
</dbReference>
<dbReference type="OrthoDB" id="9811239at2"/>
<dbReference type="PANTHER" id="PTHR45947">
    <property type="entry name" value="SULFOQUINOVOSYL TRANSFERASE SQD2"/>
    <property type="match status" value="1"/>
</dbReference>
<gene>
    <name evidence="1" type="ORF">EPD60_04505</name>
</gene>
<dbReference type="SUPFAM" id="SSF53756">
    <property type="entry name" value="UDP-Glycosyltransferase/glycogen phosphorylase"/>
    <property type="match status" value="1"/>
</dbReference>
<name>A0A4R1BJM9_9BACT</name>
<dbReference type="EMBL" id="SJZI01000008">
    <property type="protein sequence ID" value="TCJ17457.1"/>
    <property type="molecule type" value="Genomic_DNA"/>
</dbReference>
<keyword evidence="2" id="KW-1185">Reference proteome</keyword>
<evidence type="ECO:0000313" key="2">
    <source>
        <dbReference type="Proteomes" id="UP000295334"/>
    </source>
</evidence>
<evidence type="ECO:0000313" key="1">
    <source>
        <dbReference type="EMBL" id="TCJ17457.1"/>
    </source>
</evidence>
<comment type="caution">
    <text evidence="1">The sequence shown here is derived from an EMBL/GenBank/DDBJ whole genome shotgun (WGS) entry which is preliminary data.</text>
</comment>
<dbReference type="Pfam" id="PF13692">
    <property type="entry name" value="Glyco_trans_1_4"/>
    <property type="match status" value="1"/>
</dbReference>
<accession>A0A4R1BJM9</accession>
<reference evidence="1 2" key="1">
    <citation type="submission" date="2019-03" db="EMBL/GenBank/DDBJ databases">
        <authorList>
            <person name="Kim M.K.M."/>
        </authorList>
    </citation>
    <scope>NUCLEOTIDE SEQUENCE [LARGE SCALE GENOMIC DNA]</scope>
    <source>
        <strain evidence="1 2">17J68-12</strain>
    </source>
</reference>
<dbReference type="Gene3D" id="3.40.50.2000">
    <property type="entry name" value="Glycogen Phosphorylase B"/>
    <property type="match status" value="1"/>
</dbReference>
<protein>
    <submittedName>
        <fullName evidence="1">Glycosyltransferase</fullName>
    </submittedName>
</protein>
<dbReference type="Proteomes" id="UP000295334">
    <property type="component" value="Unassembled WGS sequence"/>
</dbReference>
<proteinExistence type="predicted"/>
<dbReference type="GO" id="GO:0016758">
    <property type="term" value="F:hexosyltransferase activity"/>
    <property type="evidence" value="ECO:0007669"/>
    <property type="project" value="TreeGrafter"/>
</dbReference>